<comment type="caution">
    <text evidence="1">The sequence shown here is derived from an EMBL/GenBank/DDBJ whole genome shotgun (WGS) entry which is preliminary data.</text>
</comment>
<keyword evidence="2" id="KW-1185">Reference proteome</keyword>
<sequence length="98" mass="10747">MADLTYSVDALASLGRSMKRLAHDIRDDGDVAHVDIAHLSHPRVVMALIDFGDDWDDKRDSLAKHLDSVGGLAAESADTFSEVDRRLADEALEKLKTT</sequence>
<proteinExistence type="predicted"/>
<organism evidence="1 2">
    <name type="scientific">Aeromicrobium fastidiosum</name>
    <dbReference type="NCBI Taxonomy" id="52699"/>
    <lineage>
        <taxon>Bacteria</taxon>
        <taxon>Bacillati</taxon>
        <taxon>Actinomycetota</taxon>
        <taxon>Actinomycetes</taxon>
        <taxon>Propionibacteriales</taxon>
        <taxon>Nocardioidaceae</taxon>
        <taxon>Aeromicrobium</taxon>
    </lineage>
</organism>
<evidence type="ECO:0000313" key="2">
    <source>
        <dbReference type="Proteomes" id="UP001515100"/>
    </source>
</evidence>
<gene>
    <name evidence="1" type="ORF">ESP62_004820</name>
</gene>
<reference evidence="1" key="1">
    <citation type="submission" date="2019-09" db="EMBL/GenBank/DDBJ databases">
        <authorList>
            <person name="Li J."/>
        </authorList>
    </citation>
    <scope>NUCLEOTIDE SEQUENCE [LARGE SCALE GENOMIC DNA]</scope>
    <source>
        <strain evidence="1">NRBC 14897</strain>
    </source>
</reference>
<evidence type="ECO:0008006" key="3">
    <source>
        <dbReference type="Google" id="ProtNLM"/>
    </source>
</evidence>
<protein>
    <recommendedName>
        <fullName evidence="3">ESX-1 secretion-associated protein</fullName>
    </recommendedName>
</protein>
<name>A0A641AQX2_9ACTN</name>
<dbReference type="OrthoDB" id="3790940at2"/>
<dbReference type="AlphaFoldDB" id="A0A641AQX2"/>
<evidence type="ECO:0000313" key="1">
    <source>
        <dbReference type="EMBL" id="KAA1380504.1"/>
    </source>
</evidence>
<dbReference type="EMBL" id="SDPP02000001">
    <property type="protein sequence ID" value="KAA1380504.1"/>
    <property type="molecule type" value="Genomic_DNA"/>
</dbReference>
<dbReference type="RefSeq" id="WP_129181031.1">
    <property type="nucleotide sequence ID" value="NZ_JAGIOG010000001.1"/>
</dbReference>
<accession>A0A641AQX2</accession>
<dbReference type="Proteomes" id="UP001515100">
    <property type="component" value="Unassembled WGS sequence"/>
</dbReference>